<dbReference type="PROSITE" id="PS51144">
    <property type="entry name" value="ALPHA_CA_2"/>
    <property type="match status" value="1"/>
</dbReference>
<dbReference type="InterPro" id="IPR023561">
    <property type="entry name" value="Carbonic_anhydrase_a-class"/>
</dbReference>
<dbReference type="SUPFAM" id="SSF51069">
    <property type="entry name" value="Carbonic anhydrase"/>
    <property type="match status" value="1"/>
</dbReference>
<evidence type="ECO:0000313" key="4">
    <source>
        <dbReference type="EMBL" id="SSX20805.1"/>
    </source>
</evidence>
<dbReference type="Pfam" id="PF00194">
    <property type="entry name" value="Carb_anhydrase"/>
    <property type="match status" value="1"/>
</dbReference>
<protein>
    <submittedName>
        <fullName evidence="4">CSON002522 protein</fullName>
    </submittedName>
</protein>
<evidence type="ECO:0000256" key="2">
    <source>
        <dbReference type="SAM" id="SignalP"/>
    </source>
</evidence>
<evidence type="ECO:0000256" key="1">
    <source>
        <dbReference type="ARBA" id="ARBA00010718"/>
    </source>
</evidence>
<dbReference type="OMA" id="DAMECHM"/>
<organism evidence="4">
    <name type="scientific">Culicoides sonorensis</name>
    <name type="common">Biting midge</name>
    <dbReference type="NCBI Taxonomy" id="179676"/>
    <lineage>
        <taxon>Eukaryota</taxon>
        <taxon>Metazoa</taxon>
        <taxon>Ecdysozoa</taxon>
        <taxon>Arthropoda</taxon>
        <taxon>Hexapoda</taxon>
        <taxon>Insecta</taxon>
        <taxon>Pterygota</taxon>
        <taxon>Neoptera</taxon>
        <taxon>Endopterygota</taxon>
        <taxon>Diptera</taxon>
        <taxon>Nematocera</taxon>
        <taxon>Chironomoidea</taxon>
        <taxon>Ceratopogonidae</taxon>
        <taxon>Ceratopogoninae</taxon>
        <taxon>Culicoides</taxon>
        <taxon>Monoculicoides</taxon>
    </lineage>
</organism>
<dbReference type="InterPro" id="IPR001148">
    <property type="entry name" value="CA_dom"/>
</dbReference>
<name>A0A336LSJ7_CULSO</name>
<feature type="signal peptide" evidence="2">
    <location>
        <begin position="1"/>
        <end position="21"/>
    </location>
</feature>
<sequence>MKFPIQTFLFILISFHPLAKCSFDFTSRFRRQAVSLKPYNYNIISKWGPPKWGDNYPKCYGSKQSPINIDLNNVQEADFPTHLRTTNIDTKPLEIEMRNNGYTAYAMYYWACCAPKMYGGPLKYVYEFIGLHFHWGKDDKSGTEHSVNGEHDAMECHMIFKNTKYGTKEEALEHSDGLCVLALRYTCDPNAEFFDILEAIQMIPEWGNTVKAFYPTTIPLTELIVSGNFSYAYYEGSLTTPPCSESVQWIVNLNRIPMNCEQLDYFRAMTDAHDNPISGNYRQVQNLNDRLVYIS</sequence>
<accession>A0A336LSJ7</accession>
<proteinExistence type="inferred from homology"/>
<evidence type="ECO:0000259" key="3">
    <source>
        <dbReference type="PROSITE" id="PS51144"/>
    </source>
</evidence>
<comment type="similarity">
    <text evidence="1">Belongs to the alpha-carbonic anhydrase family.</text>
</comment>
<dbReference type="CDD" id="cd00326">
    <property type="entry name" value="alpha_CA"/>
    <property type="match status" value="1"/>
</dbReference>
<dbReference type="SMART" id="SM01057">
    <property type="entry name" value="Carb_anhydrase"/>
    <property type="match status" value="1"/>
</dbReference>
<feature type="chain" id="PRO_5016301524" evidence="2">
    <location>
        <begin position="22"/>
        <end position="295"/>
    </location>
</feature>
<dbReference type="AlphaFoldDB" id="A0A336LSJ7"/>
<feature type="domain" description="Alpha-carbonic anhydrase" evidence="3">
    <location>
        <begin position="37"/>
        <end position="295"/>
    </location>
</feature>
<gene>
    <name evidence="4" type="primary">CSON002522</name>
</gene>
<keyword evidence="2" id="KW-0732">Signal</keyword>
<dbReference type="InterPro" id="IPR036398">
    <property type="entry name" value="CA_dom_sf"/>
</dbReference>
<dbReference type="VEuPathDB" id="VectorBase:CSON002522"/>
<dbReference type="Gene3D" id="3.10.200.10">
    <property type="entry name" value="Alpha carbonic anhydrase"/>
    <property type="match status" value="1"/>
</dbReference>
<dbReference type="GO" id="GO:0004089">
    <property type="term" value="F:carbonate dehydratase activity"/>
    <property type="evidence" value="ECO:0007669"/>
    <property type="project" value="InterPro"/>
</dbReference>
<dbReference type="PANTHER" id="PTHR18952">
    <property type="entry name" value="CARBONIC ANHYDRASE"/>
    <property type="match status" value="1"/>
</dbReference>
<dbReference type="PANTHER" id="PTHR18952:SF124">
    <property type="entry name" value="CARBONIC ANHYDRASE 7"/>
    <property type="match status" value="1"/>
</dbReference>
<reference evidence="4" key="1">
    <citation type="submission" date="2018-07" db="EMBL/GenBank/DDBJ databases">
        <authorList>
            <person name="Quirk P.G."/>
            <person name="Krulwich T.A."/>
        </authorList>
    </citation>
    <scope>NUCLEOTIDE SEQUENCE</scope>
</reference>
<dbReference type="GO" id="GO:0008270">
    <property type="term" value="F:zinc ion binding"/>
    <property type="evidence" value="ECO:0007669"/>
    <property type="project" value="InterPro"/>
</dbReference>
<dbReference type="GO" id="GO:0005737">
    <property type="term" value="C:cytoplasm"/>
    <property type="evidence" value="ECO:0007669"/>
    <property type="project" value="TreeGrafter"/>
</dbReference>
<dbReference type="EMBL" id="UFQT01000141">
    <property type="protein sequence ID" value="SSX20805.1"/>
    <property type="molecule type" value="Genomic_DNA"/>
</dbReference>